<evidence type="ECO:0000256" key="3">
    <source>
        <dbReference type="ARBA" id="ARBA00022676"/>
    </source>
</evidence>
<evidence type="ECO:0000256" key="7">
    <source>
        <dbReference type="ARBA" id="ARBA00022984"/>
    </source>
</evidence>
<proteinExistence type="inferred from homology"/>
<dbReference type="GO" id="GO:0005886">
    <property type="term" value="C:plasma membrane"/>
    <property type="evidence" value="ECO:0007669"/>
    <property type="project" value="UniProtKB-SubCell"/>
</dbReference>
<evidence type="ECO:0000256" key="11">
    <source>
        <dbReference type="HAMAP-Rule" id="MF_00766"/>
    </source>
</evidence>
<keyword evidence="5 11" id="KW-0812">Transmembrane</keyword>
<evidence type="ECO:0000313" key="14">
    <source>
        <dbReference type="Proteomes" id="UP000217763"/>
    </source>
</evidence>
<keyword evidence="2 11" id="KW-0997">Cell inner membrane</keyword>
<comment type="function">
    <text evidence="11">Peptidoglycan polymerase that catalyzes glycan chain elongation from lipid-linked precursors.</text>
</comment>
<dbReference type="UniPathway" id="UPA00219"/>
<comment type="subcellular location">
    <subcellularLocation>
        <location evidence="11">Cell inner membrane</location>
        <topology evidence="11">Single-pass membrane protein</topology>
    </subcellularLocation>
</comment>
<dbReference type="EC" id="2.4.99.28" evidence="11"/>
<keyword evidence="10 11" id="KW-0961">Cell wall biogenesis/degradation</keyword>
<evidence type="ECO:0000313" key="13">
    <source>
        <dbReference type="EMBL" id="ATG73908.1"/>
    </source>
</evidence>
<evidence type="ECO:0000256" key="1">
    <source>
        <dbReference type="ARBA" id="ARBA00022475"/>
    </source>
</evidence>
<keyword evidence="4 11" id="KW-0808">Transferase</keyword>
<dbReference type="GO" id="GO:0009274">
    <property type="term" value="C:peptidoglycan-based cell wall"/>
    <property type="evidence" value="ECO:0007669"/>
    <property type="project" value="InterPro"/>
</dbReference>
<keyword evidence="7 11" id="KW-0573">Peptidoglycan synthesis</keyword>
<dbReference type="PANTHER" id="PTHR30400">
    <property type="entry name" value="MONOFUNCTIONAL BIOSYNTHETIC PEPTIDOGLYCAN TRANSGLYCOSYLASE"/>
    <property type="match status" value="1"/>
</dbReference>
<dbReference type="EMBL" id="CP012621">
    <property type="protein sequence ID" value="ATG73908.1"/>
    <property type="molecule type" value="Genomic_DNA"/>
</dbReference>
<keyword evidence="3 11" id="KW-0328">Glycosyltransferase</keyword>
<dbReference type="PANTHER" id="PTHR30400:SF0">
    <property type="entry name" value="BIOSYNTHETIC PEPTIDOGLYCAN TRANSGLYCOSYLASE"/>
    <property type="match status" value="1"/>
</dbReference>
<comment type="similarity">
    <text evidence="11">Belongs to the glycosyltransferase 51 family.</text>
</comment>
<evidence type="ECO:0000256" key="5">
    <source>
        <dbReference type="ARBA" id="ARBA00022692"/>
    </source>
</evidence>
<dbReference type="RefSeq" id="WP_096779115.1">
    <property type="nucleotide sequence ID" value="NZ_CP012621.1"/>
</dbReference>
<keyword evidence="14" id="KW-1185">Reference proteome</keyword>
<evidence type="ECO:0000256" key="4">
    <source>
        <dbReference type="ARBA" id="ARBA00022679"/>
    </source>
</evidence>
<dbReference type="InterPro" id="IPR023346">
    <property type="entry name" value="Lysozyme-like_dom_sf"/>
</dbReference>
<evidence type="ECO:0000256" key="8">
    <source>
        <dbReference type="ARBA" id="ARBA00022989"/>
    </source>
</evidence>
<dbReference type="KEGG" id="zdf:AN401_08600"/>
<comment type="pathway">
    <text evidence="11">Cell wall biogenesis; peptidoglycan biosynthesis.</text>
</comment>
<dbReference type="GO" id="GO:0008360">
    <property type="term" value="P:regulation of cell shape"/>
    <property type="evidence" value="ECO:0007669"/>
    <property type="project" value="UniProtKB-KW"/>
</dbReference>
<keyword evidence="1 11" id="KW-1003">Cell membrane</keyword>
<accession>A0A291HP97</accession>
<dbReference type="AlphaFoldDB" id="A0A291HP97"/>
<dbReference type="NCBIfam" id="TIGR02070">
    <property type="entry name" value="mono_pep_trsgly"/>
    <property type="match status" value="1"/>
</dbReference>
<dbReference type="InterPro" id="IPR001264">
    <property type="entry name" value="Glyco_trans_51"/>
</dbReference>
<dbReference type="HAMAP" id="MF_00766">
    <property type="entry name" value="PGT_MtgA"/>
    <property type="match status" value="1"/>
</dbReference>
<evidence type="ECO:0000256" key="9">
    <source>
        <dbReference type="ARBA" id="ARBA00023136"/>
    </source>
</evidence>
<evidence type="ECO:0000256" key="6">
    <source>
        <dbReference type="ARBA" id="ARBA00022960"/>
    </source>
</evidence>
<evidence type="ECO:0000259" key="12">
    <source>
        <dbReference type="Pfam" id="PF00912"/>
    </source>
</evidence>
<evidence type="ECO:0000256" key="2">
    <source>
        <dbReference type="ARBA" id="ARBA00022519"/>
    </source>
</evidence>
<keyword evidence="8 11" id="KW-1133">Transmembrane helix</keyword>
<keyword evidence="9 11" id="KW-0472">Membrane</keyword>
<protein>
    <recommendedName>
        <fullName evidence="11">Biosynthetic peptidoglycan transglycosylase</fullName>
        <ecNumber evidence="11">2.4.99.28</ecNumber>
    </recommendedName>
    <alternativeName>
        <fullName evidence="11">Glycan polymerase</fullName>
    </alternativeName>
    <alternativeName>
        <fullName evidence="11">Peptidoglycan glycosyltransferase MtgA</fullName>
        <shortName evidence="11">PGT</shortName>
    </alternativeName>
</protein>
<dbReference type="InterPro" id="IPR036950">
    <property type="entry name" value="PBP_transglycosylase"/>
</dbReference>
<dbReference type="InterPro" id="IPR011812">
    <property type="entry name" value="Pep_trsgly"/>
</dbReference>
<reference evidence="14" key="1">
    <citation type="submission" date="2015-09" db="EMBL/GenBank/DDBJ databases">
        <authorList>
            <person name="Shao Z."/>
            <person name="Wang L."/>
        </authorList>
    </citation>
    <scope>NUCLEOTIDE SEQUENCE [LARGE SCALE GENOMIC DNA]</scope>
    <source>
        <strain evidence="14">F13-1</strain>
    </source>
</reference>
<dbReference type="Pfam" id="PF00912">
    <property type="entry name" value="Transgly"/>
    <property type="match status" value="1"/>
</dbReference>
<dbReference type="GO" id="GO:0008955">
    <property type="term" value="F:peptidoglycan glycosyltransferase activity"/>
    <property type="evidence" value="ECO:0007669"/>
    <property type="project" value="UniProtKB-UniRule"/>
</dbReference>
<keyword evidence="6 11" id="KW-0133">Cell shape</keyword>
<comment type="catalytic activity">
    <reaction evidence="11">
        <text>[GlcNAc-(1-&gt;4)-Mur2Ac(oyl-L-Ala-gamma-D-Glu-L-Lys-D-Ala-D-Ala)](n)-di-trans,octa-cis-undecaprenyl diphosphate + beta-D-GlcNAc-(1-&gt;4)-Mur2Ac(oyl-L-Ala-gamma-D-Glu-L-Lys-D-Ala-D-Ala)-di-trans,octa-cis-undecaprenyl diphosphate = [GlcNAc-(1-&gt;4)-Mur2Ac(oyl-L-Ala-gamma-D-Glu-L-Lys-D-Ala-D-Ala)](n+1)-di-trans,octa-cis-undecaprenyl diphosphate + di-trans,octa-cis-undecaprenyl diphosphate + H(+)</text>
        <dbReference type="Rhea" id="RHEA:23708"/>
        <dbReference type="Rhea" id="RHEA-COMP:9602"/>
        <dbReference type="Rhea" id="RHEA-COMP:9603"/>
        <dbReference type="ChEBI" id="CHEBI:15378"/>
        <dbReference type="ChEBI" id="CHEBI:58405"/>
        <dbReference type="ChEBI" id="CHEBI:60033"/>
        <dbReference type="ChEBI" id="CHEBI:78435"/>
        <dbReference type="EC" id="2.4.99.28"/>
    </reaction>
</comment>
<dbReference type="GO" id="GO:0016763">
    <property type="term" value="F:pentosyltransferase activity"/>
    <property type="evidence" value="ECO:0007669"/>
    <property type="project" value="InterPro"/>
</dbReference>
<dbReference type="SUPFAM" id="SSF53955">
    <property type="entry name" value="Lysozyme-like"/>
    <property type="match status" value="1"/>
</dbReference>
<sequence length="225" mass="25120">MISLLKRCLLWLAALLVLAPLLLTLAYRHVPVPVTPLMIIRLVEGEGLSKDWQPSARISNHLKMAVIASEDNLFCRHKGFDWKAFGDVLNEFRNDGRLRGGSTITMQTAKNLYLWPGRSVTRKVLEALYTPMLELILTKERILTLYLNIAEFGPGVYGAEAAARAYFNTSAANLSRQQAAQLAAVLPNPRVYHAGRPSAYIQRRAATIQTRINQLGPLLACIREP</sequence>
<dbReference type="GO" id="GO:0009252">
    <property type="term" value="P:peptidoglycan biosynthetic process"/>
    <property type="evidence" value="ECO:0007669"/>
    <property type="project" value="UniProtKB-UniRule"/>
</dbReference>
<dbReference type="Proteomes" id="UP000217763">
    <property type="component" value="Chromosome"/>
</dbReference>
<name>A0A291HP97_9GAMM</name>
<evidence type="ECO:0000256" key="10">
    <source>
        <dbReference type="ARBA" id="ARBA00023316"/>
    </source>
</evidence>
<feature type="domain" description="Glycosyl transferase family 51" evidence="12">
    <location>
        <begin position="47"/>
        <end position="210"/>
    </location>
</feature>
<organism evidence="13 14">
    <name type="scientific">Zobellella denitrificans</name>
    <dbReference type="NCBI Taxonomy" id="347534"/>
    <lineage>
        <taxon>Bacteria</taxon>
        <taxon>Pseudomonadati</taxon>
        <taxon>Pseudomonadota</taxon>
        <taxon>Gammaproteobacteria</taxon>
        <taxon>Aeromonadales</taxon>
        <taxon>Aeromonadaceae</taxon>
        <taxon>Zobellella</taxon>
    </lineage>
</organism>
<gene>
    <name evidence="11" type="primary">mtgA</name>
    <name evidence="13" type="ORF">AN401_08600</name>
</gene>
<dbReference type="GO" id="GO:0071555">
    <property type="term" value="P:cell wall organization"/>
    <property type="evidence" value="ECO:0007669"/>
    <property type="project" value="UniProtKB-KW"/>
</dbReference>
<dbReference type="Gene3D" id="1.10.3810.10">
    <property type="entry name" value="Biosynthetic peptidoglycan transglycosylase-like"/>
    <property type="match status" value="1"/>
</dbReference>